<dbReference type="EMBL" id="JAJSOF020000017">
    <property type="protein sequence ID" value="KAJ4439893.1"/>
    <property type="molecule type" value="Genomic_DNA"/>
</dbReference>
<reference evidence="1 2" key="1">
    <citation type="journal article" date="2022" name="Allergy">
        <title>Genome assembly and annotation of Periplaneta americana reveal a comprehensive cockroach allergen profile.</title>
        <authorList>
            <person name="Wang L."/>
            <person name="Xiong Q."/>
            <person name="Saelim N."/>
            <person name="Wang L."/>
            <person name="Nong W."/>
            <person name="Wan A.T."/>
            <person name="Shi M."/>
            <person name="Liu X."/>
            <person name="Cao Q."/>
            <person name="Hui J.H.L."/>
            <person name="Sookrung N."/>
            <person name="Leung T.F."/>
            <person name="Tungtrongchitr A."/>
            <person name="Tsui S.K.W."/>
        </authorList>
    </citation>
    <scope>NUCLEOTIDE SEQUENCE [LARGE SCALE GENOMIC DNA]</scope>
    <source>
        <strain evidence="1">PWHHKU_190912</strain>
    </source>
</reference>
<gene>
    <name evidence="1" type="ORF">ANN_08022</name>
</gene>
<evidence type="ECO:0000313" key="2">
    <source>
        <dbReference type="Proteomes" id="UP001148838"/>
    </source>
</evidence>
<accession>A0ABQ8T1M4</accession>
<protein>
    <submittedName>
        <fullName evidence="1">Uncharacterized protein</fullName>
    </submittedName>
</protein>
<evidence type="ECO:0000313" key="1">
    <source>
        <dbReference type="EMBL" id="KAJ4439893.1"/>
    </source>
</evidence>
<proteinExistence type="predicted"/>
<sequence>MAGLCEGDNEPPGSLKASKVTKSISTLHFMAEKTSGHFKSCYRSGLVYFESPRVNEELRELMLFDNNFMLNIDLIKVIWYLHHSQHAKLRFQMAPNSIKMKPKEWKTEISVRDWNEDVVEALQNRRAQEMCKKIKGWRLR</sequence>
<name>A0ABQ8T1M4_PERAM</name>
<comment type="caution">
    <text evidence="1">The sequence shown here is derived from an EMBL/GenBank/DDBJ whole genome shotgun (WGS) entry which is preliminary data.</text>
</comment>
<dbReference type="Proteomes" id="UP001148838">
    <property type="component" value="Unassembled WGS sequence"/>
</dbReference>
<organism evidence="1 2">
    <name type="scientific">Periplaneta americana</name>
    <name type="common">American cockroach</name>
    <name type="synonym">Blatta americana</name>
    <dbReference type="NCBI Taxonomy" id="6978"/>
    <lineage>
        <taxon>Eukaryota</taxon>
        <taxon>Metazoa</taxon>
        <taxon>Ecdysozoa</taxon>
        <taxon>Arthropoda</taxon>
        <taxon>Hexapoda</taxon>
        <taxon>Insecta</taxon>
        <taxon>Pterygota</taxon>
        <taxon>Neoptera</taxon>
        <taxon>Polyneoptera</taxon>
        <taxon>Dictyoptera</taxon>
        <taxon>Blattodea</taxon>
        <taxon>Blattoidea</taxon>
        <taxon>Blattidae</taxon>
        <taxon>Blattinae</taxon>
        <taxon>Periplaneta</taxon>
    </lineage>
</organism>
<keyword evidence="2" id="KW-1185">Reference proteome</keyword>